<evidence type="ECO:0000313" key="2">
    <source>
        <dbReference type="EMBL" id="KAK0176969.1"/>
    </source>
</evidence>
<evidence type="ECO:0000256" key="1">
    <source>
        <dbReference type="SAM" id="MobiDB-lite"/>
    </source>
</evidence>
<reference evidence="2" key="1">
    <citation type="journal article" date="2023" name="bioRxiv">
        <title>Scaffold-level genome assemblies of two parasitoid biocontrol wasps reveal the parthenogenesis mechanism and an associated novel virus.</title>
        <authorList>
            <person name="Inwood S."/>
            <person name="Skelly J."/>
            <person name="Guhlin J."/>
            <person name="Harrop T."/>
            <person name="Goldson S."/>
            <person name="Dearden P."/>
        </authorList>
    </citation>
    <scope>NUCLEOTIDE SEQUENCE</scope>
    <source>
        <strain evidence="2">Irish</strain>
        <tissue evidence="2">Whole body</tissue>
    </source>
</reference>
<dbReference type="Proteomes" id="UP001168990">
    <property type="component" value="Unassembled WGS sequence"/>
</dbReference>
<dbReference type="EMBL" id="JAQQBS010000001">
    <property type="protein sequence ID" value="KAK0176969.1"/>
    <property type="molecule type" value="Genomic_DNA"/>
</dbReference>
<comment type="caution">
    <text evidence="2">The sequence shown here is derived from an EMBL/GenBank/DDBJ whole genome shotgun (WGS) entry which is preliminary data.</text>
</comment>
<accession>A0AA39FW61</accession>
<sequence>MQGKYLRIQGSKKGSKNPRKDPRPRSRPRPHPRPRPRPRPRSRPRTWFGVLQSYRLVVMLCYSVRAPSAFSCKFLYSLRWSAPNAIGAITRSSDIATVMNVL</sequence>
<organism evidence="2 3">
    <name type="scientific">Microctonus aethiopoides</name>
    <dbReference type="NCBI Taxonomy" id="144406"/>
    <lineage>
        <taxon>Eukaryota</taxon>
        <taxon>Metazoa</taxon>
        <taxon>Ecdysozoa</taxon>
        <taxon>Arthropoda</taxon>
        <taxon>Hexapoda</taxon>
        <taxon>Insecta</taxon>
        <taxon>Pterygota</taxon>
        <taxon>Neoptera</taxon>
        <taxon>Endopterygota</taxon>
        <taxon>Hymenoptera</taxon>
        <taxon>Apocrita</taxon>
        <taxon>Ichneumonoidea</taxon>
        <taxon>Braconidae</taxon>
        <taxon>Euphorinae</taxon>
        <taxon>Microctonus</taxon>
    </lineage>
</organism>
<protein>
    <submittedName>
        <fullName evidence="2">Uncharacterized protein</fullName>
    </submittedName>
</protein>
<dbReference type="AlphaFoldDB" id="A0AA39FW61"/>
<gene>
    <name evidence="2" type="ORF">PV328_001067</name>
</gene>
<proteinExistence type="predicted"/>
<feature type="region of interest" description="Disordered" evidence="1">
    <location>
        <begin position="1"/>
        <end position="44"/>
    </location>
</feature>
<keyword evidence="3" id="KW-1185">Reference proteome</keyword>
<feature type="compositionally biased region" description="Basic residues" evidence="1">
    <location>
        <begin position="25"/>
        <end position="44"/>
    </location>
</feature>
<evidence type="ECO:0000313" key="3">
    <source>
        <dbReference type="Proteomes" id="UP001168990"/>
    </source>
</evidence>
<reference evidence="2" key="2">
    <citation type="submission" date="2023-03" db="EMBL/GenBank/DDBJ databases">
        <authorList>
            <person name="Inwood S.N."/>
            <person name="Skelly J.G."/>
            <person name="Guhlin J."/>
            <person name="Harrop T.W.R."/>
            <person name="Goldson S.G."/>
            <person name="Dearden P.K."/>
        </authorList>
    </citation>
    <scope>NUCLEOTIDE SEQUENCE</scope>
    <source>
        <strain evidence="2">Irish</strain>
        <tissue evidence="2">Whole body</tissue>
    </source>
</reference>
<name>A0AA39FW61_9HYME</name>